<name>A0A437QNC7_9PROT</name>
<dbReference type="PANTHER" id="PTHR43574">
    <property type="entry name" value="EPIMERASE-RELATED"/>
    <property type="match status" value="1"/>
</dbReference>
<keyword evidence="3" id="KW-1185">Reference proteome</keyword>
<comment type="caution">
    <text evidence="2">The sequence shown here is derived from an EMBL/GenBank/DDBJ whole genome shotgun (WGS) entry which is preliminary data.</text>
</comment>
<accession>A0A437QNC7</accession>
<dbReference type="RefSeq" id="WP_127765427.1">
    <property type="nucleotide sequence ID" value="NZ_SADE01000002.1"/>
</dbReference>
<organism evidence="2 3">
    <name type="scientific">Hwanghaeella grinnelliae</name>
    <dbReference type="NCBI Taxonomy" id="2500179"/>
    <lineage>
        <taxon>Bacteria</taxon>
        <taxon>Pseudomonadati</taxon>
        <taxon>Pseudomonadota</taxon>
        <taxon>Alphaproteobacteria</taxon>
        <taxon>Rhodospirillales</taxon>
        <taxon>Rhodospirillaceae</taxon>
        <taxon>Hwanghaeella</taxon>
    </lineage>
</organism>
<dbReference type="Gene3D" id="3.40.50.720">
    <property type="entry name" value="NAD(P)-binding Rossmann-like Domain"/>
    <property type="match status" value="1"/>
</dbReference>
<evidence type="ECO:0000256" key="1">
    <source>
        <dbReference type="ARBA" id="ARBA00023027"/>
    </source>
</evidence>
<keyword evidence="1" id="KW-0520">NAD</keyword>
<protein>
    <submittedName>
        <fullName evidence="2">SDR family oxidoreductase</fullName>
    </submittedName>
</protein>
<proteinExistence type="predicted"/>
<sequence>MTNRFFCFGLGYSAIALAERLQAEGWSIAGTCRSAEKQSELSARGWSIFRFDRDMALPDGALDGVTHLLASVPPDEAGDPVLDEAGAAIRAAADGMAWIGYLSTTGVYGDRDGDWVDETSDLIPTGARGERRKNAEAGWLELGRDTGVPVHLFRLAGIYGPGRNALETVKKGQARRIDKPGQVFSRIHRDDITAILRASIDRPNAGAAYNCCDDNPAPPEEVIAHASTLLGVEPPPLVPFEDAELSPMARSFYRDNKRVSNRRIKDELGVTLAWPDYRQALKAML</sequence>
<dbReference type="EMBL" id="SADE01000002">
    <property type="protein sequence ID" value="RVU35950.1"/>
    <property type="molecule type" value="Genomic_DNA"/>
</dbReference>
<gene>
    <name evidence="2" type="ORF">EOI86_11910</name>
</gene>
<dbReference type="OrthoDB" id="9808276at2"/>
<dbReference type="CDD" id="cd05266">
    <property type="entry name" value="SDR_a4"/>
    <property type="match status" value="1"/>
</dbReference>
<evidence type="ECO:0000313" key="2">
    <source>
        <dbReference type="EMBL" id="RVU35950.1"/>
    </source>
</evidence>
<dbReference type="InterPro" id="IPR036291">
    <property type="entry name" value="NAD(P)-bd_dom_sf"/>
</dbReference>
<dbReference type="SUPFAM" id="SSF51735">
    <property type="entry name" value="NAD(P)-binding Rossmann-fold domains"/>
    <property type="match status" value="1"/>
</dbReference>
<dbReference type="Proteomes" id="UP000287447">
    <property type="component" value="Unassembled WGS sequence"/>
</dbReference>
<evidence type="ECO:0000313" key="3">
    <source>
        <dbReference type="Proteomes" id="UP000287447"/>
    </source>
</evidence>
<dbReference type="AlphaFoldDB" id="A0A437QNC7"/>
<reference evidence="3" key="1">
    <citation type="submission" date="2019-01" db="EMBL/GenBank/DDBJ databases">
        <title>Gri0909 isolated from a small marine red alga.</title>
        <authorList>
            <person name="Kim J."/>
            <person name="Jeong S.E."/>
            <person name="Jeon C.O."/>
        </authorList>
    </citation>
    <scope>NUCLEOTIDE SEQUENCE [LARGE SCALE GENOMIC DNA]</scope>
    <source>
        <strain evidence="3">Gri0909</strain>
    </source>
</reference>